<name>A0AAE3G6B7_9GAMM</name>
<evidence type="ECO:0000313" key="2">
    <source>
        <dbReference type="Proteomes" id="UP001205843"/>
    </source>
</evidence>
<keyword evidence="2" id="KW-1185">Reference proteome</keyword>
<gene>
    <name evidence="1" type="ORF">J2T57_003361</name>
</gene>
<dbReference type="EMBL" id="JALJXV010000008">
    <property type="protein sequence ID" value="MCP1676202.1"/>
    <property type="molecule type" value="Genomic_DNA"/>
</dbReference>
<proteinExistence type="predicted"/>
<dbReference type="Proteomes" id="UP001205843">
    <property type="component" value="Unassembled WGS sequence"/>
</dbReference>
<sequence>MADVARTVAPSENPAQAIKHRLLAENRGQGIRGLHSVLERQHHRSLAYHGANGLASVRNLPGLDRDDDAIDHSNRLRIRFNMNWRQMQITLVAGHSQAMRPQSAKLLTPGNEGDVMTRFRKTCAEIPTYPTHSNHREVHMCSSEVVFAIDMVTCLTLSDH</sequence>
<comment type="caution">
    <text evidence="1">The sequence shown here is derived from an EMBL/GenBank/DDBJ whole genome shotgun (WGS) entry which is preliminary data.</text>
</comment>
<dbReference type="AlphaFoldDB" id="A0AAE3G6B7"/>
<protein>
    <submittedName>
        <fullName evidence="1">Uncharacterized protein</fullName>
    </submittedName>
</protein>
<organism evidence="1 2">
    <name type="scientific">Natronocella acetinitrilica</name>
    <dbReference type="NCBI Taxonomy" id="414046"/>
    <lineage>
        <taxon>Bacteria</taxon>
        <taxon>Pseudomonadati</taxon>
        <taxon>Pseudomonadota</taxon>
        <taxon>Gammaproteobacteria</taxon>
        <taxon>Chromatiales</taxon>
        <taxon>Ectothiorhodospiraceae</taxon>
        <taxon>Natronocella</taxon>
    </lineage>
</organism>
<accession>A0AAE3G6B7</accession>
<reference evidence="1" key="1">
    <citation type="submission" date="2022-03" db="EMBL/GenBank/DDBJ databases">
        <title>Genomic Encyclopedia of Type Strains, Phase III (KMG-III): the genomes of soil and plant-associated and newly described type strains.</title>
        <authorList>
            <person name="Whitman W."/>
        </authorList>
    </citation>
    <scope>NUCLEOTIDE SEQUENCE</scope>
    <source>
        <strain evidence="1">ANL 6-2</strain>
    </source>
</reference>
<evidence type="ECO:0000313" key="1">
    <source>
        <dbReference type="EMBL" id="MCP1676202.1"/>
    </source>
</evidence>